<feature type="region of interest" description="Disordered" evidence="1">
    <location>
        <begin position="112"/>
        <end position="210"/>
    </location>
</feature>
<feature type="non-terminal residue" evidence="2">
    <location>
        <position position="210"/>
    </location>
</feature>
<dbReference type="AlphaFoldDB" id="A0A6J4JP21"/>
<organism evidence="2">
    <name type="scientific">uncultured Craurococcus sp</name>
    <dbReference type="NCBI Taxonomy" id="1135998"/>
    <lineage>
        <taxon>Bacteria</taxon>
        <taxon>Pseudomonadati</taxon>
        <taxon>Pseudomonadota</taxon>
        <taxon>Alphaproteobacteria</taxon>
        <taxon>Acetobacterales</taxon>
        <taxon>Acetobacteraceae</taxon>
        <taxon>Craurococcus</taxon>
        <taxon>environmental samples</taxon>
    </lineage>
</organism>
<feature type="compositionally biased region" description="Pro residues" evidence="1">
    <location>
        <begin position="116"/>
        <end position="131"/>
    </location>
</feature>
<feature type="non-terminal residue" evidence="2">
    <location>
        <position position="1"/>
    </location>
</feature>
<evidence type="ECO:0000313" key="2">
    <source>
        <dbReference type="EMBL" id="CAA9283377.1"/>
    </source>
</evidence>
<accession>A0A6J4JP21</accession>
<gene>
    <name evidence="2" type="ORF">AVDCRST_MAG27-4027</name>
</gene>
<sequence length="210" mass="21950">GQPLPGGCAGADARRLRPPPAAARLRGDRRHRPGRQPGLLRRDAPPRRMDGRGRARPRAGGGGRPADARPCLRPAGGGGARSCQLGRTRLFPQALVRGAPLRPARLLHHAGAAPPLARPAPPRPARGPPRPAGRRRDLDRPLGARRPCPAGGRRGAPGRRLRRHGPGRPLARRLAARGAARRRLRDAALPPDAGRLGPQAGNGAAGCGAL</sequence>
<reference evidence="2" key="1">
    <citation type="submission" date="2020-02" db="EMBL/GenBank/DDBJ databases">
        <authorList>
            <person name="Meier V. D."/>
        </authorList>
    </citation>
    <scope>NUCLEOTIDE SEQUENCE</scope>
    <source>
        <strain evidence="2">AVDCRST_MAG27</strain>
    </source>
</reference>
<protein>
    <submittedName>
        <fullName evidence="2">Uncharacterized protein</fullName>
    </submittedName>
</protein>
<name>A0A6J4JP21_9PROT</name>
<feature type="compositionally biased region" description="Basic and acidic residues" evidence="1">
    <location>
        <begin position="40"/>
        <end position="53"/>
    </location>
</feature>
<evidence type="ECO:0000256" key="1">
    <source>
        <dbReference type="SAM" id="MobiDB-lite"/>
    </source>
</evidence>
<feature type="region of interest" description="Disordered" evidence="1">
    <location>
        <begin position="1"/>
        <end position="84"/>
    </location>
</feature>
<proteinExistence type="predicted"/>
<dbReference type="EMBL" id="CADCTD010000172">
    <property type="protein sequence ID" value="CAA9283377.1"/>
    <property type="molecule type" value="Genomic_DNA"/>
</dbReference>
<feature type="compositionally biased region" description="Basic residues" evidence="1">
    <location>
        <begin position="156"/>
        <end position="184"/>
    </location>
</feature>